<dbReference type="STRING" id="765440.A0A0C3FWS6"/>
<dbReference type="OrthoDB" id="432970at2759"/>
<keyword evidence="7" id="KW-1185">Reference proteome</keyword>
<reference evidence="7" key="2">
    <citation type="submission" date="2015-01" db="EMBL/GenBank/DDBJ databases">
        <title>Evolutionary Origins and Diversification of the Mycorrhizal Mutualists.</title>
        <authorList>
            <consortium name="DOE Joint Genome Institute"/>
            <consortium name="Mycorrhizal Genomics Consortium"/>
            <person name="Kohler A."/>
            <person name="Kuo A."/>
            <person name="Nagy L.G."/>
            <person name="Floudas D."/>
            <person name="Copeland A."/>
            <person name="Barry K.W."/>
            <person name="Cichocki N."/>
            <person name="Veneault-Fourrey C."/>
            <person name="LaButti K."/>
            <person name="Lindquist E.A."/>
            <person name="Lipzen A."/>
            <person name="Lundell T."/>
            <person name="Morin E."/>
            <person name="Murat C."/>
            <person name="Riley R."/>
            <person name="Ohm R."/>
            <person name="Sun H."/>
            <person name="Tunlid A."/>
            <person name="Henrissat B."/>
            <person name="Grigoriev I.V."/>
            <person name="Hibbett D.S."/>
            <person name="Martin F."/>
        </authorList>
    </citation>
    <scope>NUCLEOTIDE SEQUENCE [LARGE SCALE GENOMIC DNA]</scope>
    <source>
        <strain evidence="7">F 1598</strain>
    </source>
</reference>
<proteinExistence type="predicted"/>
<keyword evidence="2 4" id="KW-0863">Zinc-finger</keyword>
<evidence type="ECO:0000259" key="5">
    <source>
        <dbReference type="PROSITE" id="PS50865"/>
    </source>
</evidence>
<dbReference type="AlphaFoldDB" id="A0A0C3FWS6"/>
<evidence type="ECO:0000313" key="7">
    <source>
        <dbReference type="Proteomes" id="UP000054166"/>
    </source>
</evidence>
<dbReference type="Pfam" id="PF01753">
    <property type="entry name" value="zf-MYND"/>
    <property type="match status" value="1"/>
</dbReference>
<reference evidence="6 7" key="1">
    <citation type="submission" date="2014-04" db="EMBL/GenBank/DDBJ databases">
        <authorList>
            <consortium name="DOE Joint Genome Institute"/>
            <person name="Kuo A."/>
            <person name="Tarkka M."/>
            <person name="Buscot F."/>
            <person name="Kohler A."/>
            <person name="Nagy L.G."/>
            <person name="Floudas D."/>
            <person name="Copeland A."/>
            <person name="Barry K.W."/>
            <person name="Cichocki N."/>
            <person name="Veneault-Fourrey C."/>
            <person name="LaButti K."/>
            <person name="Lindquist E.A."/>
            <person name="Lipzen A."/>
            <person name="Lundell T."/>
            <person name="Morin E."/>
            <person name="Murat C."/>
            <person name="Sun H."/>
            <person name="Tunlid A."/>
            <person name="Henrissat B."/>
            <person name="Grigoriev I.V."/>
            <person name="Hibbett D.S."/>
            <person name="Martin F."/>
            <person name="Nordberg H.P."/>
            <person name="Cantor M.N."/>
            <person name="Hua S.X."/>
        </authorList>
    </citation>
    <scope>NUCLEOTIDE SEQUENCE [LARGE SCALE GENOMIC DNA]</scope>
    <source>
        <strain evidence="6 7">F 1598</strain>
    </source>
</reference>
<keyword evidence="1" id="KW-0479">Metal-binding</keyword>
<dbReference type="GO" id="GO:0008270">
    <property type="term" value="F:zinc ion binding"/>
    <property type="evidence" value="ECO:0007669"/>
    <property type="project" value="UniProtKB-KW"/>
</dbReference>
<dbReference type="PROSITE" id="PS50865">
    <property type="entry name" value="ZF_MYND_2"/>
    <property type="match status" value="1"/>
</dbReference>
<dbReference type="HOGENOM" id="CLU_007974_0_0_1"/>
<dbReference type="PANTHER" id="PTHR10237">
    <property type="entry name" value="DEFORMED EPIDERMAL AUTOREGULATORY FACTOR 1 HOMOLOG SUPPRESSIN"/>
    <property type="match status" value="1"/>
</dbReference>
<dbReference type="SUPFAM" id="SSF144232">
    <property type="entry name" value="HIT/MYND zinc finger-like"/>
    <property type="match status" value="1"/>
</dbReference>
<dbReference type="PANTHER" id="PTHR10237:SF15">
    <property type="entry name" value="LD37257P"/>
    <property type="match status" value="1"/>
</dbReference>
<dbReference type="GO" id="GO:0000981">
    <property type="term" value="F:DNA-binding transcription factor activity, RNA polymerase II-specific"/>
    <property type="evidence" value="ECO:0007669"/>
    <property type="project" value="TreeGrafter"/>
</dbReference>
<evidence type="ECO:0000256" key="4">
    <source>
        <dbReference type="PROSITE-ProRule" id="PRU00134"/>
    </source>
</evidence>
<evidence type="ECO:0000256" key="3">
    <source>
        <dbReference type="ARBA" id="ARBA00022833"/>
    </source>
</evidence>
<feature type="domain" description="MYND-type" evidence="5">
    <location>
        <begin position="1037"/>
        <end position="1076"/>
    </location>
</feature>
<organism evidence="6 7">
    <name type="scientific">Piloderma croceum (strain F 1598)</name>
    <dbReference type="NCBI Taxonomy" id="765440"/>
    <lineage>
        <taxon>Eukaryota</taxon>
        <taxon>Fungi</taxon>
        <taxon>Dikarya</taxon>
        <taxon>Basidiomycota</taxon>
        <taxon>Agaricomycotina</taxon>
        <taxon>Agaricomycetes</taxon>
        <taxon>Agaricomycetidae</taxon>
        <taxon>Atheliales</taxon>
        <taxon>Atheliaceae</taxon>
        <taxon>Piloderma</taxon>
    </lineage>
</organism>
<dbReference type="InParanoid" id="A0A0C3FWS6"/>
<sequence>MVADKLPHTTIWNIFFHMYLDKDSHAVLVEQCRKLIGFCDSLQSWNASPYGAFIRMCTEYTLEELRRHWALYVDMQDLPSERLKTIRDAFTKLSQSSSQKEGIMMSSARSSGPLMMHAMQAPSDQFKKYWKTGVTFSNHKQIAAATLLNPTFVYSLAGEGCSVHYGLDPIVPFHLAALFGNAKSTVSVADIVKAAKTEFSAWCSAFQTSISLCSVPVIRFFLGEATAVCRALRAFDATGALKIGVPVAQWRTQLIQLSEDEYISGSAPVVFNVIDTSNLDDHIGLLNVLIATVPLLPTFSRSGVLYTESLLFRGQDATKEFAERLHANITTVSLLLGLCPVDYPSGFVTRSNTHELMTYKCLKGNVTQFHQVTTWKSPTSGDVVAVQGGGESRPPIFDPNQLGTLIYDIYYQLFEQEDAMHFWRLNQGNMLKAISGSNIIHYMRESFVLFLKLVRDKLEIAKEQWLQVMDRFFSLEDTDKSLPMDMNNYQDLCAHLHRHGVYTVSFFQFKAPKVGRFLHWDTIPVLARIILTVPREKLAVLESSVETVGTPPLQCDIRGSWSHNIFTAIHVAFGRVVPMGTKTHPWVVFKEDPEGWTGTSSLVVSFTVATRLLTDVEPMENMTVCFSVRSTTGTTQLIPKLGINLSLFSAKLMDESHVHVLPQQPLPSRNLQTSSVKPPTSHFAQIGRSSAAVVELDQECELVASLACRVSVENEDIKRVFGSGSVPQIAQVSPCVMRITIGGFMQDFIYPFPVIGSQHKLRLARTSMYIEIVVPVSGPFESDGMKLNPFPVVGTERSLQPWNIHHLNLSRLPVLDIKASKVDNWFNAHVGSMLSTRERSLRKKRRNDALMFCKDTLHTMFVRSAGTQGGSARRLFALRDEATNNCDTVFFISDLRFDLQCHTMVCDGYVLPLTAELLPRIENDFSKLVHKGDMVSVNVFEGEMQAWKQLIPAFVERCRSWKHRDDCEYKTQGKVPLTDVMEADPLCSCGRGKDVEGMSNVALWSKLAPFVTRVALSPLFAVSYLETIGRDPSAHRCFVCRGKGKPRMMTCTGCKKVRYCSKACQKRDWTVHKKRCKP</sequence>
<dbReference type="GO" id="GO:0005634">
    <property type="term" value="C:nucleus"/>
    <property type="evidence" value="ECO:0007669"/>
    <property type="project" value="TreeGrafter"/>
</dbReference>
<dbReference type="Gene3D" id="6.10.140.2220">
    <property type="match status" value="1"/>
</dbReference>
<dbReference type="Proteomes" id="UP000054166">
    <property type="component" value="Unassembled WGS sequence"/>
</dbReference>
<accession>A0A0C3FWS6</accession>
<name>A0A0C3FWS6_PILCF</name>
<protein>
    <recommendedName>
        <fullName evidence="5">MYND-type domain-containing protein</fullName>
    </recommendedName>
</protein>
<dbReference type="InterPro" id="IPR024119">
    <property type="entry name" value="TF_DEAF-1"/>
</dbReference>
<keyword evidence="3" id="KW-0862">Zinc</keyword>
<dbReference type="EMBL" id="KN832989">
    <property type="protein sequence ID" value="KIM84034.1"/>
    <property type="molecule type" value="Genomic_DNA"/>
</dbReference>
<gene>
    <name evidence="6" type="ORF">PILCRDRAFT_424107</name>
</gene>
<evidence type="ECO:0000256" key="2">
    <source>
        <dbReference type="ARBA" id="ARBA00022771"/>
    </source>
</evidence>
<evidence type="ECO:0000313" key="6">
    <source>
        <dbReference type="EMBL" id="KIM84034.1"/>
    </source>
</evidence>
<dbReference type="InterPro" id="IPR002893">
    <property type="entry name" value="Znf_MYND"/>
</dbReference>
<evidence type="ECO:0000256" key="1">
    <source>
        <dbReference type="ARBA" id="ARBA00022723"/>
    </source>
</evidence>